<dbReference type="OrthoDB" id="9803079at2"/>
<dbReference type="InterPro" id="IPR029068">
    <property type="entry name" value="Glyas_Bleomycin-R_OHBP_Dase"/>
</dbReference>
<keyword evidence="3" id="KW-1185">Reference proteome</keyword>
<dbReference type="STRING" id="1236976.JCM16418_3490"/>
<dbReference type="InterPro" id="IPR037523">
    <property type="entry name" value="VOC_core"/>
</dbReference>
<feature type="domain" description="VOC" evidence="1">
    <location>
        <begin position="4"/>
        <end position="124"/>
    </location>
</feature>
<dbReference type="eggNOG" id="COG0346">
    <property type="taxonomic scope" value="Bacteria"/>
</dbReference>
<name>W7YXB1_9BACL</name>
<dbReference type="CDD" id="cd07263">
    <property type="entry name" value="VOC_like"/>
    <property type="match status" value="1"/>
</dbReference>
<proteinExistence type="predicted"/>
<accession>W7YXB1</accession>
<evidence type="ECO:0000313" key="3">
    <source>
        <dbReference type="Proteomes" id="UP000019364"/>
    </source>
</evidence>
<dbReference type="EMBL" id="BAVZ01000011">
    <property type="protein sequence ID" value="GAF09351.1"/>
    <property type="molecule type" value="Genomic_DNA"/>
</dbReference>
<gene>
    <name evidence="2" type="ORF">JCM16418_3490</name>
</gene>
<reference evidence="2 3" key="1">
    <citation type="journal article" date="2014" name="Genome Announc.">
        <title>Draft Genome Sequence of Paenibacillus pini JCM 16418T, Isolated from the Rhizosphere of Pine Tree.</title>
        <authorList>
            <person name="Yuki M."/>
            <person name="Oshima K."/>
            <person name="Suda W."/>
            <person name="Oshida Y."/>
            <person name="Kitamura K."/>
            <person name="Iida Y."/>
            <person name="Hattori M."/>
            <person name="Ohkuma M."/>
        </authorList>
    </citation>
    <scope>NUCLEOTIDE SEQUENCE [LARGE SCALE GENOMIC DNA]</scope>
    <source>
        <strain evidence="2 3">JCM 16418</strain>
    </source>
</reference>
<dbReference type="Pfam" id="PF00903">
    <property type="entry name" value="Glyoxalase"/>
    <property type="match status" value="1"/>
</dbReference>
<organism evidence="2 3">
    <name type="scientific">Paenibacillus pini JCM 16418</name>
    <dbReference type="NCBI Taxonomy" id="1236976"/>
    <lineage>
        <taxon>Bacteria</taxon>
        <taxon>Bacillati</taxon>
        <taxon>Bacillota</taxon>
        <taxon>Bacilli</taxon>
        <taxon>Bacillales</taxon>
        <taxon>Paenibacillaceae</taxon>
        <taxon>Paenibacillus</taxon>
    </lineage>
</organism>
<dbReference type="Proteomes" id="UP000019364">
    <property type="component" value="Unassembled WGS sequence"/>
</dbReference>
<dbReference type="Gene3D" id="3.10.180.10">
    <property type="entry name" value="2,3-Dihydroxybiphenyl 1,2-Dioxygenase, domain 1"/>
    <property type="match status" value="1"/>
</dbReference>
<dbReference type="AlphaFoldDB" id="W7YXB1"/>
<comment type="caution">
    <text evidence="2">The sequence shown here is derived from an EMBL/GenBank/DDBJ whole genome shotgun (WGS) entry which is preliminary data.</text>
</comment>
<evidence type="ECO:0000313" key="2">
    <source>
        <dbReference type="EMBL" id="GAF09351.1"/>
    </source>
</evidence>
<dbReference type="SUPFAM" id="SSF54593">
    <property type="entry name" value="Glyoxalase/Bleomycin resistance protein/Dihydroxybiphenyl dioxygenase"/>
    <property type="match status" value="1"/>
</dbReference>
<dbReference type="PANTHER" id="PTHR36437:SF2">
    <property type="entry name" value="GLYOXALASE_BLEOMYCIN RESISTANCE PROTEIN_DIOXYGENASE"/>
    <property type="match status" value="1"/>
</dbReference>
<dbReference type="PROSITE" id="PS51819">
    <property type="entry name" value="VOC"/>
    <property type="match status" value="1"/>
</dbReference>
<protein>
    <submittedName>
        <fullName evidence="2">Glyoxalase family protein</fullName>
    </submittedName>
</protein>
<evidence type="ECO:0000259" key="1">
    <source>
        <dbReference type="PROSITE" id="PS51819"/>
    </source>
</evidence>
<dbReference type="InterPro" id="IPR004360">
    <property type="entry name" value="Glyas_Fos-R_dOase_dom"/>
</dbReference>
<dbReference type="PANTHER" id="PTHR36437">
    <property type="entry name" value="GLYOXALASE/BLEOMYCIN RESISTANCE PROTEIN/DIOXYGENASE"/>
    <property type="match status" value="1"/>
</dbReference>
<sequence length="125" mass="14261">MINKIGQIMLYVNDQDGAVKFWTEKAGFSLIAEENNGPMRWIEIAPTKEAQTSIVLHNKEIIAQMQPELNLQTPSLLFFSEDLDSLYTQFTEQNITVGELVNLPNGRVFNFADDEGNYFAIMEKK</sequence>
<dbReference type="RefSeq" id="WP_036650745.1">
    <property type="nucleotide sequence ID" value="NZ_BAVZ01000011.1"/>
</dbReference>